<protein>
    <submittedName>
        <fullName evidence="1">Uncharacterized protein</fullName>
    </submittedName>
</protein>
<dbReference type="AlphaFoldDB" id="A0A1I0RXX5"/>
<keyword evidence="2" id="KW-1185">Reference proteome</keyword>
<sequence length="29" mass="3215">MAINTSAKETINALNAIFQKHINEQSAKK</sequence>
<accession>A0A1I0RXX5</accession>
<dbReference type="EMBL" id="FOJI01000033">
    <property type="protein sequence ID" value="SEW46480.1"/>
    <property type="molecule type" value="Genomic_DNA"/>
</dbReference>
<evidence type="ECO:0000313" key="2">
    <source>
        <dbReference type="Proteomes" id="UP000199701"/>
    </source>
</evidence>
<reference evidence="1 2" key="1">
    <citation type="submission" date="2016-10" db="EMBL/GenBank/DDBJ databases">
        <authorList>
            <person name="de Groot N.N."/>
        </authorList>
    </citation>
    <scope>NUCLEOTIDE SEQUENCE [LARGE SCALE GENOMIC DNA]</scope>
    <source>
        <strain evidence="1 2">DSM 9179</strain>
    </source>
</reference>
<organism evidence="1 2">
    <name type="scientific">[Clostridium] fimetarium</name>
    <dbReference type="NCBI Taxonomy" id="99656"/>
    <lineage>
        <taxon>Bacteria</taxon>
        <taxon>Bacillati</taxon>
        <taxon>Bacillota</taxon>
        <taxon>Clostridia</taxon>
        <taxon>Lachnospirales</taxon>
        <taxon>Lachnospiraceae</taxon>
    </lineage>
</organism>
<proteinExistence type="predicted"/>
<dbReference type="STRING" id="99656.SAMN05421659_13310"/>
<dbReference type="Proteomes" id="UP000199701">
    <property type="component" value="Unassembled WGS sequence"/>
</dbReference>
<evidence type="ECO:0000313" key="1">
    <source>
        <dbReference type="EMBL" id="SEW46480.1"/>
    </source>
</evidence>
<name>A0A1I0RXX5_9FIRM</name>
<gene>
    <name evidence="1" type="ORF">SAMN05421659_13310</name>
</gene>